<sequence length="289" mass="32634">MSLYISNRQLSKIESSYQGLPVLLGTSRLRLQRRVFPQDYEFSRLLLDTFELVNPEFGEQAYPLLPYSGFIAVFLFEDMSSGASLCGPTTALKKLTLPPRSRAYCVRFRPGTAGWLINACANEFTDRSVSLLPFMETPSGFLSALRRGESFHERNVLLGRRLSARKASQYIPPAQVSRCIDLISSERGVIKVSAVAQAAGCSERYLNRIFQERVGVSTKLFCELTQLQYSLYTIVTTKPKSLMSTAIACGYFDQTHMNRSYRKFLDCTASDMRYLDEGSVNLRRVDSIL</sequence>
<evidence type="ECO:0000313" key="6">
    <source>
        <dbReference type="Proteomes" id="UP000787672"/>
    </source>
</evidence>
<keyword evidence="1" id="KW-0805">Transcription regulation</keyword>
<dbReference type="InterPro" id="IPR046532">
    <property type="entry name" value="DUF6597"/>
</dbReference>
<dbReference type="PROSITE" id="PS01124">
    <property type="entry name" value="HTH_ARAC_FAMILY_2"/>
    <property type="match status" value="1"/>
</dbReference>
<reference evidence="5 6" key="1">
    <citation type="submission" date="2021-06" db="EMBL/GenBank/DDBJ databases">
        <authorList>
            <person name="Sun Q."/>
            <person name="Li D."/>
        </authorList>
    </citation>
    <scope>NUCLEOTIDE SEQUENCE [LARGE SCALE GENOMIC DNA]</scope>
    <source>
        <strain evidence="5 6">MSJ-2</strain>
    </source>
</reference>
<proteinExistence type="predicted"/>
<dbReference type="SMART" id="SM00342">
    <property type="entry name" value="HTH_ARAC"/>
    <property type="match status" value="1"/>
</dbReference>
<dbReference type="RefSeq" id="WP_216632840.1">
    <property type="nucleotide sequence ID" value="NZ_JAHLQN010000001.1"/>
</dbReference>
<dbReference type="Proteomes" id="UP000787672">
    <property type="component" value="Unassembled WGS sequence"/>
</dbReference>
<comment type="caution">
    <text evidence="5">The sequence shown here is derived from an EMBL/GenBank/DDBJ whole genome shotgun (WGS) entry which is preliminary data.</text>
</comment>
<evidence type="ECO:0000256" key="2">
    <source>
        <dbReference type="ARBA" id="ARBA00023125"/>
    </source>
</evidence>
<protein>
    <submittedName>
        <fullName evidence="5">Helix-turn-helix domain-containing protein</fullName>
    </submittedName>
</protein>
<dbReference type="Pfam" id="PF12833">
    <property type="entry name" value="HTH_18"/>
    <property type="match status" value="1"/>
</dbReference>
<organism evidence="5 6">
    <name type="scientific">Dysosmobacter acutus</name>
    <dbReference type="NCBI Taxonomy" id="2841504"/>
    <lineage>
        <taxon>Bacteria</taxon>
        <taxon>Bacillati</taxon>
        <taxon>Bacillota</taxon>
        <taxon>Clostridia</taxon>
        <taxon>Eubacteriales</taxon>
        <taxon>Oscillospiraceae</taxon>
        <taxon>Dysosmobacter</taxon>
    </lineage>
</organism>
<dbReference type="InterPro" id="IPR050204">
    <property type="entry name" value="AraC_XylS_family_regulators"/>
</dbReference>
<evidence type="ECO:0000256" key="3">
    <source>
        <dbReference type="ARBA" id="ARBA00023163"/>
    </source>
</evidence>
<feature type="domain" description="HTH araC/xylS-type" evidence="4">
    <location>
        <begin position="174"/>
        <end position="275"/>
    </location>
</feature>
<keyword evidence="6" id="KW-1185">Reference proteome</keyword>
<accession>A0ABS6FB22</accession>
<dbReference type="InterPro" id="IPR018060">
    <property type="entry name" value="HTH_AraC"/>
</dbReference>
<evidence type="ECO:0000259" key="4">
    <source>
        <dbReference type="PROSITE" id="PS01124"/>
    </source>
</evidence>
<dbReference type="PANTHER" id="PTHR46796">
    <property type="entry name" value="HTH-TYPE TRANSCRIPTIONAL ACTIVATOR RHAS-RELATED"/>
    <property type="match status" value="1"/>
</dbReference>
<keyword evidence="3" id="KW-0804">Transcription</keyword>
<evidence type="ECO:0000313" key="5">
    <source>
        <dbReference type="EMBL" id="MBU5627483.1"/>
    </source>
</evidence>
<evidence type="ECO:0000256" key="1">
    <source>
        <dbReference type="ARBA" id="ARBA00023015"/>
    </source>
</evidence>
<dbReference type="EMBL" id="JAHLQN010000001">
    <property type="protein sequence ID" value="MBU5627483.1"/>
    <property type="molecule type" value="Genomic_DNA"/>
</dbReference>
<gene>
    <name evidence="5" type="ORF">KQI82_11240</name>
</gene>
<keyword evidence="2" id="KW-0238">DNA-binding</keyword>
<name>A0ABS6FB22_9FIRM</name>
<dbReference type="Pfam" id="PF20240">
    <property type="entry name" value="DUF6597"/>
    <property type="match status" value="1"/>
</dbReference>